<gene>
    <name evidence="2" type="ORF">BJY18_007079</name>
</gene>
<dbReference type="RefSeq" id="WP_184784105.1">
    <property type="nucleotide sequence ID" value="NZ_JACHMG010000001.1"/>
</dbReference>
<dbReference type="EMBL" id="JACHMG010000001">
    <property type="protein sequence ID" value="MBB4689594.1"/>
    <property type="molecule type" value="Genomic_DNA"/>
</dbReference>
<reference evidence="2 3" key="1">
    <citation type="submission" date="2020-08" db="EMBL/GenBank/DDBJ databases">
        <title>Sequencing the genomes of 1000 actinobacteria strains.</title>
        <authorList>
            <person name="Klenk H.-P."/>
        </authorList>
    </citation>
    <scope>NUCLEOTIDE SEQUENCE [LARGE SCALE GENOMIC DNA]</scope>
    <source>
        <strain evidence="2 3">DSM 45859</strain>
    </source>
</reference>
<keyword evidence="3" id="KW-1185">Reference proteome</keyword>
<comment type="caution">
    <text evidence="2">The sequence shown here is derived from an EMBL/GenBank/DDBJ whole genome shotgun (WGS) entry which is preliminary data.</text>
</comment>
<proteinExistence type="predicted"/>
<accession>A0A840J803</accession>
<feature type="region of interest" description="Disordered" evidence="1">
    <location>
        <begin position="209"/>
        <end position="231"/>
    </location>
</feature>
<dbReference type="Proteomes" id="UP000581769">
    <property type="component" value="Unassembled WGS sequence"/>
</dbReference>
<evidence type="ECO:0000313" key="3">
    <source>
        <dbReference type="Proteomes" id="UP000581769"/>
    </source>
</evidence>
<sequence length="231" mass="24765">MIDGTGDTAAHPQHALDMLDAESGSLRTIALKGVDHYFQGRFDPRAEACDCLPGWILGFGCSVSARRALLVSIKEVRKVSQATESALSGAPAQGRPEILNHLAYVTQGATVDFYTQVMGLPMVSTAIGSEVPSTGDDSPCLDEGSTLAFVYAWTMWLQQDGSQITSPLVDDWHDREDAAARDFDDGIESNNKATQQGKNVSEALLNLITARSADRTDTPVEDASPAPERPV</sequence>
<evidence type="ECO:0000313" key="2">
    <source>
        <dbReference type="EMBL" id="MBB4689594.1"/>
    </source>
</evidence>
<dbReference type="AlphaFoldDB" id="A0A840J803"/>
<name>A0A840J803_9PSEU</name>
<evidence type="ECO:0000256" key="1">
    <source>
        <dbReference type="SAM" id="MobiDB-lite"/>
    </source>
</evidence>
<protein>
    <submittedName>
        <fullName evidence="2">Uncharacterized protein</fullName>
    </submittedName>
</protein>
<organism evidence="2 3">
    <name type="scientific">Amycolatopsis jiangsuensis</name>
    <dbReference type="NCBI Taxonomy" id="1181879"/>
    <lineage>
        <taxon>Bacteria</taxon>
        <taxon>Bacillati</taxon>
        <taxon>Actinomycetota</taxon>
        <taxon>Actinomycetes</taxon>
        <taxon>Pseudonocardiales</taxon>
        <taxon>Pseudonocardiaceae</taxon>
        <taxon>Amycolatopsis</taxon>
    </lineage>
</organism>